<evidence type="ECO:0000313" key="3">
    <source>
        <dbReference type="Proteomes" id="UP000054698"/>
    </source>
</evidence>
<organism evidence="2 3">
    <name type="scientific">Legionella feeleii</name>
    <dbReference type="NCBI Taxonomy" id="453"/>
    <lineage>
        <taxon>Bacteria</taxon>
        <taxon>Pseudomonadati</taxon>
        <taxon>Pseudomonadota</taxon>
        <taxon>Gammaproteobacteria</taxon>
        <taxon>Legionellales</taxon>
        <taxon>Legionellaceae</taxon>
        <taxon>Legionella</taxon>
    </lineage>
</organism>
<keyword evidence="3" id="KW-1185">Reference proteome</keyword>
<dbReference type="AntiFam" id="ANF00012">
    <property type="entry name" value="tRNA translation"/>
</dbReference>
<sequence>MDEEVPPDLGEAQMGKTQDPLNGALGGTRTPDTLVRSQVLYPAELRAHCGEVNLNIRIVTLCFSFKQQLSQKWWAV</sequence>
<dbReference type="AlphaFoldDB" id="A0A0W0TXB1"/>
<evidence type="ECO:0000256" key="1">
    <source>
        <dbReference type="SAM" id="MobiDB-lite"/>
    </source>
</evidence>
<comment type="caution">
    <text evidence="2">The sequence shown here is derived from an EMBL/GenBank/DDBJ whole genome shotgun (WGS) entry which is preliminary data.</text>
</comment>
<protein>
    <submittedName>
        <fullName evidence="2">Uncharacterized protein</fullName>
    </submittedName>
</protein>
<dbReference type="Proteomes" id="UP000054698">
    <property type="component" value="Unassembled WGS sequence"/>
</dbReference>
<evidence type="ECO:0000313" key="2">
    <source>
        <dbReference type="EMBL" id="KTD00095.1"/>
    </source>
</evidence>
<accession>A0A0W0TXB1</accession>
<reference evidence="2 3" key="1">
    <citation type="submission" date="2015-11" db="EMBL/GenBank/DDBJ databases">
        <title>Genomic analysis of 38 Legionella species identifies large and diverse effector repertoires.</title>
        <authorList>
            <person name="Burstein D."/>
            <person name="Amaro F."/>
            <person name="Zusman T."/>
            <person name="Lifshitz Z."/>
            <person name="Cohen O."/>
            <person name="Gilbert J.A."/>
            <person name="Pupko T."/>
            <person name="Shuman H.A."/>
            <person name="Segal G."/>
        </authorList>
    </citation>
    <scope>NUCLEOTIDE SEQUENCE [LARGE SCALE GENOMIC DNA]</scope>
    <source>
        <strain evidence="2 3">WO-44C</strain>
    </source>
</reference>
<proteinExistence type="predicted"/>
<feature type="region of interest" description="Disordered" evidence="1">
    <location>
        <begin position="1"/>
        <end position="30"/>
    </location>
</feature>
<dbReference type="EMBL" id="LNYB01000044">
    <property type="protein sequence ID" value="KTD00095.1"/>
    <property type="molecule type" value="Genomic_DNA"/>
</dbReference>
<gene>
    <name evidence="2" type="ORF">Lfee_1276</name>
</gene>
<name>A0A0W0TXB1_9GAMM</name>